<evidence type="ECO:0000313" key="2">
    <source>
        <dbReference type="EnsemblPlants" id="OPUNC08G13000.1"/>
    </source>
</evidence>
<proteinExistence type="predicted"/>
<name>A0A0E0LUW0_ORYPU</name>
<dbReference type="Gramene" id="OPUNC08G13000.1">
    <property type="protein sequence ID" value="OPUNC08G13000.1"/>
    <property type="gene ID" value="OPUNC08G13000"/>
</dbReference>
<dbReference type="PROSITE" id="PS51257">
    <property type="entry name" value="PROKAR_LIPOPROTEIN"/>
    <property type="match status" value="1"/>
</dbReference>
<keyword evidence="3" id="KW-1185">Reference proteome</keyword>
<evidence type="ECO:0000313" key="3">
    <source>
        <dbReference type="Proteomes" id="UP000026962"/>
    </source>
</evidence>
<evidence type="ECO:0000256" key="1">
    <source>
        <dbReference type="SAM" id="MobiDB-lite"/>
    </source>
</evidence>
<dbReference type="AlphaFoldDB" id="A0A0E0LUW0"/>
<reference evidence="2" key="1">
    <citation type="submission" date="2015-04" db="UniProtKB">
        <authorList>
            <consortium name="EnsemblPlants"/>
        </authorList>
    </citation>
    <scope>IDENTIFICATION</scope>
</reference>
<dbReference type="HOGENOM" id="CLU_2324401_0_0_1"/>
<protein>
    <submittedName>
        <fullName evidence="2">Uncharacterized protein</fullName>
    </submittedName>
</protein>
<reference evidence="2" key="2">
    <citation type="submission" date="2018-05" db="EMBL/GenBank/DDBJ databases">
        <title>OpunRS2 (Oryza punctata Reference Sequence Version 2).</title>
        <authorList>
            <person name="Zhang J."/>
            <person name="Kudrna D."/>
            <person name="Lee S."/>
            <person name="Talag J."/>
            <person name="Welchert J."/>
            <person name="Wing R.A."/>
        </authorList>
    </citation>
    <scope>NUCLEOTIDE SEQUENCE [LARGE SCALE GENOMIC DNA]</scope>
</reference>
<feature type="compositionally biased region" description="Basic and acidic residues" evidence="1">
    <location>
        <begin position="58"/>
        <end position="78"/>
    </location>
</feature>
<organism evidence="2">
    <name type="scientific">Oryza punctata</name>
    <name type="common">Red rice</name>
    <dbReference type="NCBI Taxonomy" id="4537"/>
    <lineage>
        <taxon>Eukaryota</taxon>
        <taxon>Viridiplantae</taxon>
        <taxon>Streptophyta</taxon>
        <taxon>Embryophyta</taxon>
        <taxon>Tracheophyta</taxon>
        <taxon>Spermatophyta</taxon>
        <taxon>Magnoliopsida</taxon>
        <taxon>Liliopsida</taxon>
        <taxon>Poales</taxon>
        <taxon>Poaceae</taxon>
        <taxon>BOP clade</taxon>
        <taxon>Oryzoideae</taxon>
        <taxon>Oryzeae</taxon>
        <taxon>Oryzinae</taxon>
        <taxon>Oryza</taxon>
    </lineage>
</organism>
<dbReference type="EnsemblPlants" id="OPUNC08G13000.1">
    <property type="protein sequence ID" value="OPUNC08G13000.1"/>
    <property type="gene ID" value="OPUNC08G13000"/>
</dbReference>
<feature type="region of interest" description="Disordered" evidence="1">
    <location>
        <begin position="55"/>
        <end position="99"/>
    </location>
</feature>
<accession>A0A0E0LUW0</accession>
<sequence>MAAAAIRRGMLASAVVVVAVLALGSLWLACALRIASAVDRCVAVKAAGFPVWGRRRVPRLDQDHGPPRRPLADPDGLRRAPRGQGRGGGGQRPDPRGIT</sequence>
<dbReference type="Proteomes" id="UP000026962">
    <property type="component" value="Chromosome 8"/>
</dbReference>